<dbReference type="EC" id="3.1.1.-" evidence="3"/>
<evidence type="ECO:0000256" key="2">
    <source>
        <dbReference type="ARBA" id="ARBA00022801"/>
    </source>
</evidence>
<keyword evidence="2 3" id="KW-0378">Hydrolase</keyword>
<dbReference type="InterPro" id="IPR002018">
    <property type="entry name" value="CarbesteraseB"/>
</dbReference>
<evidence type="ECO:0000256" key="3">
    <source>
        <dbReference type="RuleBase" id="RU361235"/>
    </source>
</evidence>
<name>A0AAE0SEQ1_9BIVA</name>
<protein>
    <recommendedName>
        <fullName evidence="3">Carboxylic ester hydrolase</fullName>
        <ecNumber evidence="3">3.1.1.-</ecNumber>
    </recommendedName>
</protein>
<evidence type="ECO:0000259" key="4">
    <source>
        <dbReference type="Pfam" id="PF00135"/>
    </source>
</evidence>
<accession>A0AAE0SEQ1</accession>
<dbReference type="EMBL" id="JAEAOA010002196">
    <property type="protein sequence ID" value="KAK3590502.1"/>
    <property type="molecule type" value="Genomic_DNA"/>
</dbReference>
<reference evidence="5" key="1">
    <citation type="journal article" date="2021" name="Genome Biol. Evol.">
        <title>A High-Quality Reference Genome for a Parasitic Bivalve with Doubly Uniparental Inheritance (Bivalvia: Unionida).</title>
        <authorList>
            <person name="Smith C.H."/>
        </authorList>
    </citation>
    <scope>NUCLEOTIDE SEQUENCE</scope>
    <source>
        <strain evidence="5">CHS0354</strain>
    </source>
</reference>
<evidence type="ECO:0000256" key="1">
    <source>
        <dbReference type="ARBA" id="ARBA00005964"/>
    </source>
</evidence>
<organism evidence="5 6">
    <name type="scientific">Potamilus streckersoni</name>
    <dbReference type="NCBI Taxonomy" id="2493646"/>
    <lineage>
        <taxon>Eukaryota</taxon>
        <taxon>Metazoa</taxon>
        <taxon>Spiralia</taxon>
        <taxon>Lophotrochozoa</taxon>
        <taxon>Mollusca</taxon>
        <taxon>Bivalvia</taxon>
        <taxon>Autobranchia</taxon>
        <taxon>Heteroconchia</taxon>
        <taxon>Palaeoheterodonta</taxon>
        <taxon>Unionida</taxon>
        <taxon>Unionoidea</taxon>
        <taxon>Unionidae</taxon>
        <taxon>Ambleminae</taxon>
        <taxon>Lampsilini</taxon>
        <taxon>Potamilus</taxon>
    </lineage>
</organism>
<dbReference type="InterPro" id="IPR051093">
    <property type="entry name" value="Neuroligin/BSAL"/>
</dbReference>
<keyword evidence="6" id="KW-1185">Reference proteome</keyword>
<dbReference type="InterPro" id="IPR019826">
    <property type="entry name" value="Carboxylesterase_B_AS"/>
</dbReference>
<dbReference type="Pfam" id="PF00135">
    <property type="entry name" value="COesterase"/>
    <property type="match status" value="1"/>
</dbReference>
<dbReference type="PANTHER" id="PTHR43903">
    <property type="entry name" value="NEUROLIGIN"/>
    <property type="match status" value="1"/>
</dbReference>
<feature type="domain" description="Carboxylesterase type B" evidence="4">
    <location>
        <begin position="2"/>
        <end position="222"/>
    </location>
</feature>
<dbReference type="InterPro" id="IPR029058">
    <property type="entry name" value="AB_hydrolase_fold"/>
</dbReference>
<evidence type="ECO:0000313" key="6">
    <source>
        <dbReference type="Proteomes" id="UP001195483"/>
    </source>
</evidence>
<comment type="caution">
    <text evidence="5">The sequence shown here is derived from an EMBL/GenBank/DDBJ whole genome shotgun (WGS) entry which is preliminary data.</text>
</comment>
<gene>
    <name evidence="5" type="ORF">CHS0354_037549</name>
</gene>
<dbReference type="SUPFAM" id="SSF53474">
    <property type="entry name" value="alpha/beta-Hydrolases"/>
    <property type="match status" value="1"/>
</dbReference>
<dbReference type="AlphaFoldDB" id="A0AAE0SEQ1"/>
<reference evidence="5" key="3">
    <citation type="submission" date="2023-05" db="EMBL/GenBank/DDBJ databases">
        <authorList>
            <person name="Smith C.H."/>
        </authorList>
    </citation>
    <scope>NUCLEOTIDE SEQUENCE</scope>
    <source>
        <strain evidence="5">CHS0354</strain>
        <tissue evidence="5">Mantle</tissue>
    </source>
</reference>
<sequence>MVPGNFGLHDQLLALRWVQNNIAQFGGDHNLVTIFGQSAGGGSVSLHMFSPKATGLFRGIIAQSGCALSPWAIYRPPHMISTYTNQLAARLGCRTTSSTEILTCLRNKSTDEIISTNVGAPPMISTFAPRVDDDYIKDLPENLLTKNEFLKEVHFMSGFVPQEMAEDFGDTPGIDKGLTTNMLNDFLRDKSRRYLSQADEMENALICVYPASDDMEANRAKLIEARN</sequence>
<comment type="similarity">
    <text evidence="1 3">Belongs to the type-B carboxylesterase/lipase family.</text>
</comment>
<dbReference type="Gene3D" id="3.40.50.1820">
    <property type="entry name" value="alpha/beta hydrolase"/>
    <property type="match status" value="1"/>
</dbReference>
<evidence type="ECO:0000313" key="5">
    <source>
        <dbReference type="EMBL" id="KAK3590502.1"/>
    </source>
</evidence>
<dbReference type="Proteomes" id="UP001195483">
    <property type="component" value="Unassembled WGS sequence"/>
</dbReference>
<dbReference type="PROSITE" id="PS00122">
    <property type="entry name" value="CARBOXYLESTERASE_B_1"/>
    <property type="match status" value="1"/>
</dbReference>
<reference evidence="5" key="2">
    <citation type="journal article" date="2021" name="Genome Biol. Evol.">
        <title>Developing a high-quality reference genome for a parasitic bivalve with doubly uniparental inheritance (Bivalvia: Unionida).</title>
        <authorList>
            <person name="Smith C.H."/>
        </authorList>
    </citation>
    <scope>NUCLEOTIDE SEQUENCE</scope>
    <source>
        <strain evidence="5">CHS0354</strain>
        <tissue evidence="5">Mantle</tissue>
    </source>
</reference>
<dbReference type="GO" id="GO:0016787">
    <property type="term" value="F:hydrolase activity"/>
    <property type="evidence" value="ECO:0007669"/>
    <property type="project" value="UniProtKB-KW"/>
</dbReference>
<proteinExistence type="inferred from homology"/>